<evidence type="ECO:0000256" key="4">
    <source>
        <dbReference type="ARBA" id="ARBA00012084"/>
    </source>
</evidence>
<dbReference type="InterPro" id="IPR029062">
    <property type="entry name" value="Class_I_gatase-like"/>
</dbReference>
<dbReference type="SUPFAM" id="SSF52317">
    <property type="entry name" value="Class I glutamine amidotransferase-like"/>
    <property type="match status" value="1"/>
</dbReference>
<dbReference type="InterPro" id="IPR002161">
    <property type="entry name" value="PdxT/SNO"/>
</dbReference>
<evidence type="ECO:0000256" key="5">
    <source>
        <dbReference type="ARBA" id="ARBA00022898"/>
    </source>
</evidence>
<dbReference type="PANTHER" id="PTHR31829">
    <property type="entry name" value="PYRIDOXAL 5'-PHOSPHATE SYNTHASE SUBUNIT SNZ1-RELATED"/>
    <property type="match status" value="1"/>
</dbReference>
<dbReference type="PROSITE" id="PS01236">
    <property type="entry name" value="PDXT_SNO_1"/>
    <property type="match status" value="1"/>
</dbReference>
<dbReference type="InterPro" id="IPR013785">
    <property type="entry name" value="Aldolase_TIM"/>
</dbReference>
<feature type="chain" id="PRO_5044263659" description="pyridoxal 5'-phosphate synthase (glutamine hydrolyzing)" evidence="10">
    <location>
        <begin position="22"/>
        <end position="572"/>
    </location>
</feature>
<dbReference type="AlphaFoldDB" id="A0AB34J3V0"/>
<evidence type="ECO:0000259" key="11">
    <source>
        <dbReference type="Pfam" id="PF01680"/>
    </source>
</evidence>
<dbReference type="NCBIfam" id="NF003215">
    <property type="entry name" value="PRK04180.1"/>
    <property type="match status" value="1"/>
</dbReference>
<dbReference type="PANTHER" id="PTHR31829:SF0">
    <property type="entry name" value="PYRIDOXAL 5'-PHOSPHATE SYNTHASE SUBUNIT SNZ1-RELATED"/>
    <property type="match status" value="1"/>
</dbReference>
<dbReference type="Gene3D" id="3.40.50.880">
    <property type="match status" value="1"/>
</dbReference>
<keyword evidence="10" id="KW-0732">Signal</keyword>
<keyword evidence="13" id="KW-1185">Reference proteome</keyword>
<dbReference type="EMBL" id="JBGBPQ010000014">
    <property type="protein sequence ID" value="KAL1511616.1"/>
    <property type="molecule type" value="Genomic_DNA"/>
</dbReference>
<dbReference type="PROSITE" id="PS51129">
    <property type="entry name" value="PDXS_SNZ_2"/>
    <property type="match status" value="1"/>
</dbReference>
<dbReference type="GO" id="GO:0008615">
    <property type="term" value="P:pyridoxine biosynthetic process"/>
    <property type="evidence" value="ECO:0007669"/>
    <property type="project" value="TreeGrafter"/>
</dbReference>
<comment type="similarity">
    <text evidence="2 9">Belongs to the PdxS/SNZ family.</text>
</comment>
<dbReference type="GO" id="GO:0006520">
    <property type="term" value="P:amino acid metabolic process"/>
    <property type="evidence" value="ECO:0007669"/>
    <property type="project" value="TreeGrafter"/>
</dbReference>
<dbReference type="InterPro" id="IPR033755">
    <property type="entry name" value="PdxS/SNZ_N"/>
</dbReference>
<feature type="domain" description="PdxS/SNZ N-terminal" evidence="11">
    <location>
        <begin position="274"/>
        <end position="479"/>
    </location>
</feature>
<evidence type="ECO:0000256" key="1">
    <source>
        <dbReference type="ARBA" id="ARBA00004737"/>
    </source>
</evidence>
<reference evidence="12 13" key="1">
    <citation type="journal article" date="2024" name="Science">
        <title>Giant polyketide synthase enzymes in the biosynthesis of giant marine polyether toxins.</title>
        <authorList>
            <person name="Fallon T.R."/>
            <person name="Shende V.V."/>
            <person name="Wierzbicki I.H."/>
            <person name="Pendleton A.L."/>
            <person name="Watervoot N.F."/>
            <person name="Auber R.P."/>
            <person name="Gonzalez D.J."/>
            <person name="Wisecaver J.H."/>
            <person name="Moore B.S."/>
        </authorList>
    </citation>
    <scope>NUCLEOTIDE SEQUENCE [LARGE SCALE GENOMIC DNA]</scope>
    <source>
        <strain evidence="12 13">12B1</strain>
    </source>
</reference>
<dbReference type="PROSITE" id="PS51273">
    <property type="entry name" value="GATASE_TYPE_1"/>
    <property type="match status" value="1"/>
</dbReference>
<evidence type="ECO:0000256" key="9">
    <source>
        <dbReference type="PROSITE-ProRule" id="PRU00481"/>
    </source>
</evidence>
<evidence type="ECO:0000256" key="7">
    <source>
        <dbReference type="ARBA" id="ARBA00023270"/>
    </source>
</evidence>
<dbReference type="Pfam" id="PF01680">
    <property type="entry name" value="SOR_SNZ"/>
    <property type="match status" value="1"/>
</dbReference>
<dbReference type="PROSITE" id="PS01235">
    <property type="entry name" value="PDXS_SNZ_1"/>
    <property type="match status" value="1"/>
</dbReference>
<comment type="catalytic activity">
    <reaction evidence="8">
        <text>aldehydo-D-ribose 5-phosphate + D-glyceraldehyde 3-phosphate + L-glutamine = pyridoxal 5'-phosphate + L-glutamate + phosphate + 3 H2O + H(+)</text>
        <dbReference type="Rhea" id="RHEA:31507"/>
        <dbReference type="ChEBI" id="CHEBI:15377"/>
        <dbReference type="ChEBI" id="CHEBI:15378"/>
        <dbReference type="ChEBI" id="CHEBI:29985"/>
        <dbReference type="ChEBI" id="CHEBI:43474"/>
        <dbReference type="ChEBI" id="CHEBI:58273"/>
        <dbReference type="ChEBI" id="CHEBI:58359"/>
        <dbReference type="ChEBI" id="CHEBI:59776"/>
        <dbReference type="ChEBI" id="CHEBI:597326"/>
        <dbReference type="EC" id="4.3.3.6"/>
    </reaction>
</comment>
<dbReference type="GO" id="GO:0036381">
    <property type="term" value="F:pyridoxal 5'-phosphate synthase (glutamine hydrolysing) activity"/>
    <property type="evidence" value="ECO:0007669"/>
    <property type="project" value="UniProtKB-EC"/>
</dbReference>
<protein>
    <recommendedName>
        <fullName evidence="4">pyridoxal 5'-phosphate synthase (glutamine hydrolyzing)</fullName>
        <ecNumber evidence="4">4.3.3.6</ecNumber>
    </recommendedName>
</protein>
<dbReference type="InterPro" id="IPR021196">
    <property type="entry name" value="PdxT/SNO_CS"/>
</dbReference>
<evidence type="ECO:0000256" key="8">
    <source>
        <dbReference type="ARBA" id="ARBA00047992"/>
    </source>
</evidence>
<dbReference type="Proteomes" id="UP001515480">
    <property type="component" value="Unassembled WGS sequence"/>
</dbReference>
<organism evidence="12 13">
    <name type="scientific">Prymnesium parvum</name>
    <name type="common">Toxic golden alga</name>
    <dbReference type="NCBI Taxonomy" id="97485"/>
    <lineage>
        <taxon>Eukaryota</taxon>
        <taxon>Haptista</taxon>
        <taxon>Haptophyta</taxon>
        <taxon>Prymnesiophyceae</taxon>
        <taxon>Prymnesiales</taxon>
        <taxon>Prymnesiaceae</taxon>
        <taxon>Prymnesium</taxon>
    </lineage>
</organism>
<name>A0AB34J3V0_PRYPA</name>
<dbReference type="NCBIfam" id="TIGR03800">
    <property type="entry name" value="PLP_synth_Pdx2"/>
    <property type="match status" value="1"/>
</dbReference>
<dbReference type="SUPFAM" id="SSF51366">
    <property type="entry name" value="Ribulose-phoshate binding barrel"/>
    <property type="match status" value="1"/>
</dbReference>
<gene>
    <name evidence="12" type="ORF">AB1Y20_006409</name>
</gene>
<evidence type="ECO:0000256" key="10">
    <source>
        <dbReference type="SAM" id="SignalP"/>
    </source>
</evidence>
<evidence type="ECO:0000313" key="13">
    <source>
        <dbReference type="Proteomes" id="UP001515480"/>
    </source>
</evidence>
<dbReference type="GO" id="GO:0004359">
    <property type="term" value="F:glutaminase activity"/>
    <property type="evidence" value="ECO:0007669"/>
    <property type="project" value="InterPro"/>
</dbReference>
<comment type="pathway">
    <text evidence="1">Cofactor biosynthesis; pyridoxal 5'-phosphate biosynthesis.</text>
</comment>
<evidence type="ECO:0000256" key="6">
    <source>
        <dbReference type="ARBA" id="ARBA00023239"/>
    </source>
</evidence>
<dbReference type="InterPro" id="IPR011060">
    <property type="entry name" value="RibuloseP-bd_barrel"/>
</dbReference>
<keyword evidence="5" id="KW-0663">Pyridoxal phosphate</keyword>
<evidence type="ECO:0000256" key="2">
    <source>
        <dbReference type="ARBA" id="ARBA00007281"/>
    </source>
</evidence>
<dbReference type="PROSITE" id="PS51130">
    <property type="entry name" value="PDXT_SNO_2"/>
    <property type="match status" value="1"/>
</dbReference>
<keyword evidence="7" id="KW-0704">Schiff base</keyword>
<keyword evidence="6" id="KW-0456">Lyase</keyword>
<comment type="caution">
    <text evidence="12">The sequence shown here is derived from an EMBL/GenBank/DDBJ whole genome shotgun (WGS) entry which is preliminary data.</text>
</comment>
<dbReference type="Pfam" id="PF01174">
    <property type="entry name" value="SNO"/>
    <property type="match status" value="1"/>
</dbReference>
<comment type="similarity">
    <text evidence="3">Belongs to the glutaminase PdxT/SNO family.</text>
</comment>
<evidence type="ECO:0000256" key="3">
    <source>
        <dbReference type="ARBA" id="ARBA00008345"/>
    </source>
</evidence>
<proteinExistence type="inferred from homology"/>
<feature type="signal peptide" evidence="10">
    <location>
        <begin position="1"/>
        <end position="21"/>
    </location>
</feature>
<dbReference type="FunFam" id="3.20.20.70:FF:000001">
    <property type="entry name" value="Pyridoxine biosynthesis protein PDX1"/>
    <property type="match status" value="1"/>
</dbReference>
<sequence>MLLYLGLAAAYTLPAAAPSRAVPARCSIPLMAEGSPFRVGVLAIQGGFAEHIAAVKRQGGVSVAEVRTPEDLANVDAIILPGGESTAIGHGLVDADLLGPLRDFVKSKPAWGICAGLIMLADALDDGATSGAIESSAQKRQPLVGGLDITVKRNAFGRQIDSAFRTFELCSDVSVGNQAYFIRAPAIIETGDDVEVLARLGADAPAHLAGAAVAVKQGQLLATCFHPEISSDDSWLQMFLSDVCKAQTAPLEPPPRVEAVAPWAAVDGLGRGSTAVKRAFAVFQKGGVIMDVVDGDQARIAEAAGAVAVMALERIPADIKADGGVARSSDPSMIIDVMNSCSLPVMAKARIGHFYEAKVLEALEVDCIDESEVLTAADETNHIDKRPFNVPFVCGAQDLGEALRRIAEGAAMIRLKGNAGTGNVMNAVRHARAVYSEMRKVQNMRDDELYVYAKEQRVPLELVEHVRVAGRLPVVTFAAGGLATPADVALLMELGVDGVFVGSGIFKGENPAARARAMVAACTHYKDPKTVARVSAGLGKAMVGLLEHEEGPEVAKRLALKGRIGVDPAVSA</sequence>
<dbReference type="EC" id="4.3.3.6" evidence="4"/>
<evidence type="ECO:0000313" key="12">
    <source>
        <dbReference type="EMBL" id="KAL1511616.1"/>
    </source>
</evidence>
<dbReference type="InterPro" id="IPR001852">
    <property type="entry name" value="PdxS/SNZ"/>
</dbReference>
<accession>A0AB34J3V0</accession>
<dbReference type="Gene3D" id="3.20.20.70">
    <property type="entry name" value="Aldolase class I"/>
    <property type="match status" value="1"/>
</dbReference>
<dbReference type="GO" id="GO:0042823">
    <property type="term" value="P:pyridoxal phosphate biosynthetic process"/>
    <property type="evidence" value="ECO:0007669"/>
    <property type="project" value="InterPro"/>
</dbReference>